<evidence type="ECO:0000259" key="8">
    <source>
        <dbReference type="SMART" id="SM00858"/>
    </source>
</evidence>
<evidence type="ECO:0000256" key="6">
    <source>
        <dbReference type="ARBA" id="ARBA00025643"/>
    </source>
</evidence>
<protein>
    <recommendedName>
        <fullName evidence="3 7">Flagella basal body P-ring formation protein FlgA</fullName>
    </recommendedName>
</protein>
<comment type="similarity">
    <text evidence="2 7">Belongs to the FlgA family.</text>
</comment>
<proteinExistence type="inferred from homology"/>
<dbReference type="Gene3D" id="2.30.30.760">
    <property type="match status" value="1"/>
</dbReference>
<reference evidence="9 10" key="1">
    <citation type="submission" date="2012-12" db="EMBL/GenBank/DDBJ databases">
        <title>Genome assembly of Marinobacter sp. AK21.</title>
        <authorList>
            <person name="Khatri I."/>
            <person name="Kumar R."/>
            <person name="Vaidya B."/>
            <person name="Subramanian S."/>
            <person name="Pinnaka A."/>
        </authorList>
    </citation>
    <scope>NUCLEOTIDE SEQUENCE [LARGE SCALE GENOMIC DNA]</scope>
    <source>
        <strain evidence="9 10">AK21</strain>
    </source>
</reference>
<dbReference type="OrthoDB" id="5729023at2"/>
<comment type="caution">
    <text evidence="9">The sequence shown here is derived from an EMBL/GenBank/DDBJ whole genome shotgun (WGS) entry which is preliminary data.</text>
</comment>
<dbReference type="Pfam" id="PF13144">
    <property type="entry name" value="ChapFlgA"/>
    <property type="match status" value="1"/>
</dbReference>
<dbReference type="AlphaFoldDB" id="A0A072N4U1"/>
<dbReference type="CDD" id="cd11614">
    <property type="entry name" value="SAF_CpaB_FlgA_like"/>
    <property type="match status" value="1"/>
</dbReference>
<evidence type="ECO:0000256" key="4">
    <source>
        <dbReference type="ARBA" id="ARBA00022729"/>
    </source>
</evidence>
<dbReference type="GO" id="GO:0044780">
    <property type="term" value="P:bacterial-type flagellum assembly"/>
    <property type="evidence" value="ECO:0007669"/>
    <property type="project" value="InterPro"/>
</dbReference>
<dbReference type="Gene3D" id="3.90.1210.10">
    <property type="entry name" value="Antifreeze-like/N-acetylneuraminic acid synthase C-terminal domain"/>
    <property type="match status" value="1"/>
</dbReference>
<dbReference type="PANTHER" id="PTHR36307">
    <property type="entry name" value="FLAGELLA BASAL BODY P-RING FORMATION PROTEIN FLGA"/>
    <property type="match status" value="1"/>
</dbReference>
<gene>
    <name evidence="9" type="ORF">D777_01160</name>
</gene>
<keyword evidence="9" id="KW-0282">Flagellum</keyword>
<accession>A0A072N4U1</accession>
<evidence type="ECO:0000256" key="1">
    <source>
        <dbReference type="ARBA" id="ARBA00004418"/>
    </source>
</evidence>
<keyword evidence="4 7" id="KW-0732">Signal</keyword>
<dbReference type="Pfam" id="PF17656">
    <property type="entry name" value="ChapFlgA_N"/>
    <property type="match status" value="1"/>
</dbReference>
<keyword evidence="9" id="KW-0966">Cell projection</keyword>
<dbReference type="PANTHER" id="PTHR36307:SF1">
    <property type="entry name" value="FLAGELLA BASAL BODY P-RING FORMATION PROTEIN FLGA"/>
    <property type="match status" value="1"/>
</dbReference>
<keyword evidence="7" id="KW-1005">Bacterial flagellum biogenesis</keyword>
<evidence type="ECO:0000256" key="7">
    <source>
        <dbReference type="RuleBase" id="RU362063"/>
    </source>
</evidence>
<dbReference type="SMART" id="SM00858">
    <property type="entry name" value="SAF"/>
    <property type="match status" value="1"/>
</dbReference>
<evidence type="ECO:0000256" key="5">
    <source>
        <dbReference type="ARBA" id="ARBA00022764"/>
    </source>
</evidence>
<name>A0A072N4U1_9GAMM</name>
<dbReference type="Proteomes" id="UP000035057">
    <property type="component" value="Unassembled WGS sequence"/>
</dbReference>
<organism evidence="9 10">
    <name type="scientific">Marinobacter nitratireducens</name>
    <dbReference type="NCBI Taxonomy" id="1137280"/>
    <lineage>
        <taxon>Bacteria</taxon>
        <taxon>Pseudomonadati</taxon>
        <taxon>Pseudomonadota</taxon>
        <taxon>Gammaproteobacteria</taxon>
        <taxon>Pseudomonadales</taxon>
        <taxon>Marinobacteraceae</taxon>
        <taxon>Marinobacter</taxon>
    </lineage>
</organism>
<dbReference type="NCBIfam" id="TIGR03170">
    <property type="entry name" value="flgA_cterm"/>
    <property type="match status" value="1"/>
</dbReference>
<comment type="function">
    <text evidence="6 7">Involved in the assembly process of the P-ring formation. It may associate with FlgF on the rod constituting a structure essential for the P-ring assembly or may act as a modulator protein for the P-ring assembly.</text>
</comment>
<dbReference type="InterPro" id="IPR039246">
    <property type="entry name" value="Flagellar_FlgA"/>
</dbReference>
<dbReference type="STRING" id="1137280.D777_01160"/>
<dbReference type="InterPro" id="IPR041231">
    <property type="entry name" value="FlgA_N"/>
</dbReference>
<evidence type="ECO:0000256" key="2">
    <source>
        <dbReference type="ARBA" id="ARBA00010474"/>
    </source>
</evidence>
<keyword evidence="9" id="KW-0969">Cilium</keyword>
<evidence type="ECO:0000256" key="3">
    <source>
        <dbReference type="ARBA" id="ARBA00014754"/>
    </source>
</evidence>
<dbReference type="InterPro" id="IPR013974">
    <property type="entry name" value="SAF"/>
</dbReference>
<sequence>MRTTILSLILLLPGVSWAASGQTTAEQIDGAVSRFLENFAAEQAESGYQVSYEAGDLDNRLTLAPCKAPLAVEFTGDPWKSTRPSLEVSCEGKRPWRMYVSPNVSIQGPALVAARPLARGEVLDSSMVTNREVQINASRRGYIRDIANAEGMAVRRPISSGSLLTPDLLDAPIAVKRGDHVMIVARSGTFSVSSRGEALANASVGEQVQVRNLRSDRTIRASVVAPGKVEIPM</sequence>
<dbReference type="PATRIC" id="fig|1137280.3.peg.974"/>
<keyword evidence="10" id="KW-1185">Reference proteome</keyword>
<keyword evidence="5 7" id="KW-0574">Periplasm</keyword>
<feature type="domain" description="SAF" evidence="8">
    <location>
        <begin position="108"/>
        <end position="170"/>
    </location>
</feature>
<evidence type="ECO:0000313" key="9">
    <source>
        <dbReference type="EMBL" id="KEF32526.1"/>
    </source>
</evidence>
<dbReference type="RefSeq" id="WP_036129223.1">
    <property type="nucleotide sequence ID" value="NZ_ANIE01000003.1"/>
</dbReference>
<dbReference type="GO" id="GO:0042597">
    <property type="term" value="C:periplasmic space"/>
    <property type="evidence" value="ECO:0007669"/>
    <property type="project" value="UniProtKB-SubCell"/>
</dbReference>
<dbReference type="EMBL" id="ANIE01000003">
    <property type="protein sequence ID" value="KEF32526.1"/>
    <property type="molecule type" value="Genomic_DNA"/>
</dbReference>
<feature type="chain" id="PRO_5005104289" description="Flagella basal body P-ring formation protein FlgA" evidence="7">
    <location>
        <begin position="19"/>
        <end position="233"/>
    </location>
</feature>
<evidence type="ECO:0000313" key="10">
    <source>
        <dbReference type="Proteomes" id="UP000035057"/>
    </source>
</evidence>
<feature type="signal peptide" evidence="7">
    <location>
        <begin position="1"/>
        <end position="18"/>
    </location>
</feature>
<comment type="subcellular location">
    <subcellularLocation>
        <location evidence="1 7">Periplasm</location>
    </subcellularLocation>
</comment>
<dbReference type="InterPro" id="IPR017585">
    <property type="entry name" value="SAF_FlgA"/>
</dbReference>